<proteinExistence type="predicted"/>
<evidence type="ECO:0000256" key="1">
    <source>
        <dbReference type="SAM" id="Phobius"/>
    </source>
</evidence>
<dbReference type="AlphaFoldDB" id="A0A895YAQ9"/>
<dbReference type="Proteomes" id="UP000662857">
    <property type="component" value="Chromosome"/>
</dbReference>
<feature type="transmembrane region" description="Helical" evidence="1">
    <location>
        <begin position="172"/>
        <end position="190"/>
    </location>
</feature>
<evidence type="ECO:0000313" key="3">
    <source>
        <dbReference type="Proteomes" id="UP000662857"/>
    </source>
</evidence>
<keyword evidence="1" id="KW-1133">Transmembrane helix</keyword>
<accession>A0A895YAQ9</accession>
<name>A0A895YAQ9_9ACTN</name>
<keyword evidence="1" id="KW-0472">Membrane</keyword>
<sequence>MTDMEETVALPDPDTTPLVHPLDLPEARPLFRTGWLVGAVTSVPVAALLAAIVGYTGRTIAVPVIVFVVLVGVGALASRWLTSRAWDYIPRRRQDRDRPLPPLWEIASASILALLLGAALVLVVFRLGRDDVPADVRAFTFGMCVVVALLVVAQAVGGLLRPARRRQAAARLPGAAVVAGATILAYSMWFDGDADVTLLLWGAAAMAGTAAAVGAGQRGVRQRSRPADRG</sequence>
<feature type="transmembrane region" description="Helical" evidence="1">
    <location>
        <begin position="196"/>
        <end position="215"/>
    </location>
</feature>
<feature type="transmembrane region" description="Helical" evidence="1">
    <location>
        <begin position="103"/>
        <end position="127"/>
    </location>
</feature>
<organism evidence="2 3">
    <name type="scientific">Natronosporangium hydrolyticum</name>
    <dbReference type="NCBI Taxonomy" id="2811111"/>
    <lineage>
        <taxon>Bacteria</taxon>
        <taxon>Bacillati</taxon>
        <taxon>Actinomycetota</taxon>
        <taxon>Actinomycetes</taxon>
        <taxon>Micromonosporales</taxon>
        <taxon>Micromonosporaceae</taxon>
        <taxon>Natronosporangium</taxon>
    </lineage>
</organism>
<feature type="transmembrane region" description="Helical" evidence="1">
    <location>
        <begin position="34"/>
        <end position="54"/>
    </location>
</feature>
<feature type="transmembrane region" description="Helical" evidence="1">
    <location>
        <begin position="60"/>
        <end position="82"/>
    </location>
</feature>
<keyword evidence="1" id="KW-0812">Transmembrane</keyword>
<protein>
    <submittedName>
        <fullName evidence="2">Uncharacterized protein</fullName>
    </submittedName>
</protein>
<dbReference type="EMBL" id="CP070499">
    <property type="protein sequence ID" value="QSB13332.1"/>
    <property type="molecule type" value="Genomic_DNA"/>
</dbReference>
<evidence type="ECO:0000313" key="2">
    <source>
        <dbReference type="EMBL" id="QSB13332.1"/>
    </source>
</evidence>
<gene>
    <name evidence="2" type="ORF">JQS43_17090</name>
</gene>
<keyword evidence="3" id="KW-1185">Reference proteome</keyword>
<dbReference type="KEGG" id="nhy:JQS43_17090"/>
<feature type="transmembrane region" description="Helical" evidence="1">
    <location>
        <begin position="139"/>
        <end position="160"/>
    </location>
</feature>
<reference evidence="2" key="1">
    <citation type="submission" date="2021-02" db="EMBL/GenBank/DDBJ databases">
        <title>Natrosporangium hydrolyticum gen. nov., sp. nov, a haloalkaliphilic actinobacterium from a soda solonchak soil.</title>
        <authorList>
            <person name="Sorokin D.Y."/>
            <person name="Khijniak T.V."/>
            <person name="Zakharycheva A.P."/>
            <person name="Boueva O.V."/>
            <person name="Ariskina E.V."/>
            <person name="Hahnke R.L."/>
            <person name="Bunk B."/>
            <person name="Sproer C."/>
            <person name="Schumann P."/>
            <person name="Evtushenko L.I."/>
            <person name="Kublanov I.V."/>
        </authorList>
    </citation>
    <scope>NUCLEOTIDE SEQUENCE</scope>
    <source>
        <strain evidence="2">DSM 106523</strain>
    </source>
</reference>
<dbReference type="RefSeq" id="WP_239675411.1">
    <property type="nucleotide sequence ID" value="NZ_CP070499.1"/>
</dbReference>